<reference evidence="5" key="1">
    <citation type="submission" date="2025-08" db="UniProtKB">
        <authorList>
            <consortium name="RefSeq"/>
        </authorList>
    </citation>
    <scope>IDENTIFICATION</scope>
</reference>
<dbReference type="InterPro" id="IPR027007">
    <property type="entry name" value="C2_DOCK-type_domain"/>
</dbReference>
<name>A0A3Q0GIX7_ALLSI</name>
<dbReference type="Proteomes" id="UP000189705">
    <property type="component" value="Unplaced"/>
</dbReference>
<proteinExistence type="inferred from homology"/>
<dbReference type="STRING" id="38654.A0A3Q0GIX7"/>
<dbReference type="GO" id="GO:0005085">
    <property type="term" value="F:guanyl-nucleotide exchange factor activity"/>
    <property type="evidence" value="ECO:0007669"/>
    <property type="project" value="InterPro"/>
</dbReference>
<dbReference type="Pfam" id="PF14429">
    <property type="entry name" value="DOCK-C2"/>
    <property type="match status" value="1"/>
</dbReference>
<keyword evidence="4" id="KW-1185">Reference proteome</keyword>
<feature type="region of interest" description="Disordered" evidence="2">
    <location>
        <begin position="660"/>
        <end position="682"/>
    </location>
</feature>
<evidence type="ECO:0000313" key="5">
    <source>
        <dbReference type="RefSeq" id="XP_025059614.1"/>
    </source>
</evidence>
<dbReference type="RefSeq" id="XP_025059614.1">
    <property type="nucleotide sequence ID" value="XM_025203829.1"/>
</dbReference>
<comment type="similarity">
    <text evidence="1">Belongs to the DOCK family.</text>
</comment>
<evidence type="ECO:0000313" key="4">
    <source>
        <dbReference type="Proteomes" id="UP000189705"/>
    </source>
</evidence>
<dbReference type="PROSITE" id="PS51650">
    <property type="entry name" value="C2_DOCK"/>
    <property type="match status" value="1"/>
</dbReference>
<dbReference type="KEGG" id="asn:106722191"/>
<feature type="domain" description="C2 DOCK-type" evidence="3">
    <location>
        <begin position="1"/>
        <end position="91"/>
    </location>
</feature>
<dbReference type="AlphaFoldDB" id="A0A3Q0GIX7"/>
<dbReference type="InterPro" id="IPR035892">
    <property type="entry name" value="C2_domain_sf"/>
</dbReference>
<dbReference type="PANTHER" id="PTHR23317:SF65">
    <property type="entry name" value="DEDICATOR OF CYTOKINESIS PROTEIN 6"/>
    <property type="match status" value="1"/>
</dbReference>
<dbReference type="InParanoid" id="A0A3Q0GIX7"/>
<dbReference type="GO" id="GO:0005829">
    <property type="term" value="C:cytosol"/>
    <property type="evidence" value="ECO:0007669"/>
    <property type="project" value="TreeGrafter"/>
</dbReference>
<evidence type="ECO:0000256" key="2">
    <source>
        <dbReference type="SAM" id="MobiDB-lite"/>
    </source>
</evidence>
<dbReference type="InterPro" id="IPR026791">
    <property type="entry name" value="DOCK"/>
</dbReference>
<dbReference type="Gene3D" id="2.60.40.150">
    <property type="entry name" value="C2 domain"/>
    <property type="match status" value="1"/>
</dbReference>
<accession>A0A3Q0GIX7</accession>
<dbReference type="PANTHER" id="PTHR23317">
    <property type="entry name" value="DEDICATOR OF CYTOKINESIS DOCK"/>
    <property type="match status" value="1"/>
</dbReference>
<organism evidence="4 5">
    <name type="scientific">Alligator sinensis</name>
    <name type="common">Chinese alligator</name>
    <dbReference type="NCBI Taxonomy" id="38654"/>
    <lineage>
        <taxon>Eukaryota</taxon>
        <taxon>Metazoa</taxon>
        <taxon>Chordata</taxon>
        <taxon>Craniata</taxon>
        <taxon>Vertebrata</taxon>
        <taxon>Euteleostomi</taxon>
        <taxon>Archelosauria</taxon>
        <taxon>Archosauria</taxon>
        <taxon>Crocodylia</taxon>
        <taxon>Alligatoridae</taxon>
        <taxon>Alligatorinae</taxon>
        <taxon>Alligator</taxon>
    </lineage>
</organism>
<dbReference type="GeneID" id="106722191"/>
<sequence length="780" mass="84341">MLPPALGDSHHLLFSFHHVACQPRPHTLPDAPVGYTWVPLMQHGQLRTGPLCLPVSVDKPPPSYSVLTPDVRGCWWVDNHKGVFHVELRAVSSVHTQDPALERFLALGRALEVGPCGGRGAAVLEAELRASLGGLRGAQPQPLVAFSHQLLDRLLRLLARPPLINGQTVNVGRAAFETLAVLANQIDRSLEGSRDTHGHCPVLAAYVHFAFRLPGTEREANAPDQDPLHPPTGLPLSRAKSISCSNPDLASNPCCPDQEVQHILGTKWDAYAPGGTKAVLRRPPPPAGPDPKQLVHEELALQWVVSASVVREAALCQAWFFFQLMTKSLALHLHRAGRLEAPRRLRLPQRFADDVAALVCALSTEVAARCHQDMELAERLNTSLGCFLADLLSLMDRGFVLGLVRAYYKQVGARLATAPNPSVLLGLRLDLLRIVSSHEHYVPLNLPLGSLSPPASPSPSVSSQGSAFSSQAPEQRWAHMLELSGPFRRQHFLVGLLLSELALILEADGDDASALQKKAIGALHNLLCSHEADPRLATPAACALVARLYLPLITIVMDVLPQLHDFSETHRPRGRLVPSMLGDDGDGDGSTISPSVAMAIAGSPLPPVPCPCPSPGPAVGRPGGERGHRLPLAQSLDMRARLEEAILGTVGARRDMVRRTSGLAPPPHNTVPPERSPLGPHENVRWRKSLTHWRPSTERPDKTKEEVEQEVLVEGNLVTEANLVVLDTLEIIAQTLPLAEARDSLLGALLRVLLHSMACAPSALYLQHSLATQRALEGCT</sequence>
<evidence type="ECO:0000259" key="3">
    <source>
        <dbReference type="PROSITE" id="PS51650"/>
    </source>
</evidence>
<dbReference type="GO" id="GO:0007264">
    <property type="term" value="P:small GTPase-mediated signal transduction"/>
    <property type="evidence" value="ECO:0007669"/>
    <property type="project" value="InterPro"/>
</dbReference>
<gene>
    <name evidence="5" type="primary">LOC106722191</name>
</gene>
<protein>
    <submittedName>
        <fullName evidence="5">Dedicator of cytokinesis protein 6-like</fullName>
    </submittedName>
</protein>
<evidence type="ECO:0000256" key="1">
    <source>
        <dbReference type="PROSITE-ProRule" id="PRU00983"/>
    </source>
</evidence>